<dbReference type="GO" id="GO:0030015">
    <property type="term" value="C:CCR4-NOT core complex"/>
    <property type="evidence" value="ECO:0007669"/>
    <property type="project" value="InterPro"/>
</dbReference>
<dbReference type="InterPro" id="IPR038635">
    <property type="entry name" value="CCR4-NOT_su2/3/5_C_sf"/>
</dbReference>
<dbReference type="AlphaFoldDB" id="A0A9P8P079"/>
<evidence type="ECO:0000256" key="3">
    <source>
        <dbReference type="ARBA" id="ARBA00023163"/>
    </source>
</evidence>
<reference evidence="5" key="1">
    <citation type="journal article" date="2021" name="Open Biol.">
        <title>Shared evolutionary footprints suggest mitochondrial oxidative damage underlies multiple complex I losses in fungi.</title>
        <authorList>
            <person name="Schikora-Tamarit M.A."/>
            <person name="Marcet-Houben M."/>
            <person name="Nosek J."/>
            <person name="Gabaldon T."/>
        </authorList>
    </citation>
    <scope>NUCLEOTIDE SEQUENCE</scope>
    <source>
        <strain evidence="5">NCAIM Y.01608</strain>
    </source>
</reference>
<accession>A0A9P8P079</accession>
<proteinExistence type="inferred from homology"/>
<comment type="similarity">
    <text evidence="1">Belongs to the CNOT2/3/5 family.</text>
</comment>
<protein>
    <recommendedName>
        <fullName evidence="4">NOT2/NOT3/NOT5 C-terminal domain-containing protein</fullName>
    </recommendedName>
</protein>
<keyword evidence="2" id="KW-0805">Transcription regulation</keyword>
<keyword evidence="6" id="KW-1185">Reference proteome</keyword>
<dbReference type="GO" id="GO:0006355">
    <property type="term" value="P:regulation of DNA-templated transcription"/>
    <property type="evidence" value="ECO:0007669"/>
    <property type="project" value="InterPro"/>
</dbReference>
<dbReference type="Proteomes" id="UP000788993">
    <property type="component" value="Unassembled WGS sequence"/>
</dbReference>
<organism evidence="5 6">
    <name type="scientific">Ogataea polymorpha</name>
    <dbReference type="NCBI Taxonomy" id="460523"/>
    <lineage>
        <taxon>Eukaryota</taxon>
        <taxon>Fungi</taxon>
        <taxon>Dikarya</taxon>
        <taxon>Ascomycota</taxon>
        <taxon>Saccharomycotina</taxon>
        <taxon>Pichiomycetes</taxon>
        <taxon>Pichiales</taxon>
        <taxon>Pichiaceae</taxon>
        <taxon>Ogataea</taxon>
    </lineage>
</organism>
<comment type="caution">
    <text evidence="5">The sequence shown here is derived from an EMBL/GenBank/DDBJ whole genome shotgun (WGS) entry which is preliminary data.</text>
</comment>
<sequence>MYIISTSPYYTTSQLRVDTLRMVVDPVRNPLCQSRHVLVQRVDVLAVQLYHDVLVVVVSGLCEKHLHDFHLDVFADFALLVPSLGQSVVQQGIVASQNHNQVDPALGKNLAAVPVNHKPAFGSFGLQQIQQLVLVNNSRVSLLVVAIDAALGLRNTQDWPSNLHQTTCKCVSSLHTPFGPGILTALAAWGNNTGTDHGTNNAGNNDKFPVLGALPPQTQDNHQQRPDVTDIQQQISQTQAVLNAIEQASRNKASLLSGLSSSINGTTKSEQEMADIDKYGLKGLLPVLKMQNNELNTITTGLDLNMLGLDVTPKNDDVQISKTFASPWLETSRSEVEPVFSVPESFHINNEELVSVESRISSFNDETLFFIFYSKPRDVLQELVARELNNRNWRYHKDLQVWLTKDSSVEPTVNGPGSENGTYVFFDPTSWEYVTKDFVLYYQSII</sequence>
<evidence type="ECO:0000259" key="4">
    <source>
        <dbReference type="Pfam" id="PF04153"/>
    </source>
</evidence>
<gene>
    <name evidence="5" type="ORF">OGATHE_004398</name>
</gene>
<dbReference type="Gene3D" id="2.30.30.1020">
    <property type="entry name" value="CCR4-NOT complex subunit 2/3/5, C-terminal domain"/>
    <property type="match status" value="1"/>
</dbReference>
<dbReference type="InterPro" id="IPR040168">
    <property type="entry name" value="Not2/3/5"/>
</dbReference>
<dbReference type="InterPro" id="IPR007282">
    <property type="entry name" value="NOT2/3/5_C"/>
</dbReference>
<reference evidence="5" key="2">
    <citation type="submission" date="2021-01" db="EMBL/GenBank/DDBJ databases">
        <authorList>
            <person name="Schikora-Tamarit M.A."/>
        </authorList>
    </citation>
    <scope>NUCLEOTIDE SEQUENCE</scope>
    <source>
        <strain evidence="5">NCAIM Y.01608</strain>
    </source>
</reference>
<evidence type="ECO:0000313" key="6">
    <source>
        <dbReference type="Proteomes" id="UP000788993"/>
    </source>
</evidence>
<dbReference type="Pfam" id="PF04153">
    <property type="entry name" value="NOT2_3_5_C"/>
    <property type="match status" value="1"/>
</dbReference>
<dbReference type="GO" id="GO:0000289">
    <property type="term" value="P:nuclear-transcribed mRNA poly(A) tail shortening"/>
    <property type="evidence" value="ECO:0007669"/>
    <property type="project" value="UniProtKB-ARBA"/>
</dbReference>
<name>A0A9P8P079_9ASCO</name>
<evidence type="ECO:0000313" key="5">
    <source>
        <dbReference type="EMBL" id="KAH3662822.1"/>
    </source>
</evidence>
<evidence type="ECO:0000256" key="1">
    <source>
        <dbReference type="ARBA" id="ARBA00007682"/>
    </source>
</evidence>
<evidence type="ECO:0000256" key="2">
    <source>
        <dbReference type="ARBA" id="ARBA00023015"/>
    </source>
</evidence>
<dbReference type="EMBL" id="JAEUBD010001266">
    <property type="protein sequence ID" value="KAH3662822.1"/>
    <property type="molecule type" value="Genomic_DNA"/>
</dbReference>
<dbReference type="PANTHER" id="PTHR23326">
    <property type="entry name" value="CCR4 NOT-RELATED"/>
    <property type="match status" value="1"/>
</dbReference>
<keyword evidence="3" id="KW-0804">Transcription</keyword>
<feature type="domain" description="NOT2/NOT3/NOT5 C-terminal" evidence="4">
    <location>
        <begin position="322"/>
        <end position="444"/>
    </location>
</feature>